<name>A0ACC2PCQ5_9HYME</name>
<dbReference type="Proteomes" id="UP001239111">
    <property type="component" value="Chromosome 2"/>
</dbReference>
<reference evidence="1" key="1">
    <citation type="submission" date="2023-04" db="EMBL/GenBank/DDBJ databases">
        <title>A chromosome-level genome assembly of the parasitoid wasp Eretmocerus hayati.</title>
        <authorList>
            <person name="Zhong Y."/>
            <person name="Liu S."/>
            <person name="Liu Y."/>
        </authorList>
    </citation>
    <scope>NUCLEOTIDE SEQUENCE</scope>
    <source>
        <strain evidence="1">ZJU_SS_LIU_2023</strain>
    </source>
</reference>
<comment type="caution">
    <text evidence="1">The sequence shown here is derived from an EMBL/GenBank/DDBJ whole genome shotgun (WGS) entry which is preliminary data.</text>
</comment>
<dbReference type="EMBL" id="CM056742">
    <property type="protein sequence ID" value="KAJ8681400.1"/>
    <property type="molecule type" value="Genomic_DNA"/>
</dbReference>
<accession>A0ACC2PCQ5</accession>
<proteinExistence type="predicted"/>
<gene>
    <name evidence="1" type="ORF">QAD02_017187</name>
</gene>
<evidence type="ECO:0000313" key="1">
    <source>
        <dbReference type="EMBL" id="KAJ8681400.1"/>
    </source>
</evidence>
<sequence>MHSLQSLWNYFGIFLEIIGLASNDPTILPLPGLLFPRESESREVRSLDGLWDFLVPPKENLRKGIMDEWYNDDLSKAGEVRQMPVPSSYNDVTTSSELRDHVGPVWYEKSFYIPASWSTKRIFLRFGSVNYYAQVWLNGRFLMQHEMGHLPFESEITLNAFCGKKNRVTVAVDNRLSQISIPQGNIVELQTDNGTSKMQSYTFDFFNYAGIHRPVLLHSKPKVFIEDLTIKTDIKNNTGIVNYKIEVTGLAQNESYSYDVNLVDANNERISRGFSLGKQGILRVANPKLWWPQHFQDQTGYLYELEVILSVANTGLIDIYRLPIGIRSLKWNESSVLVNDKPIYFRGFGKHEDAAIRGRGLDLPTLARDYELLQWSGANAYRTSHYPYSDEALDLADRLGILVIDECPAVDTDNYSPILLMKHKQSMSELIRRDKNRPSVIMWSVANEPRTSQFDAGKHFKYVTGHTRQLDSTRPITMAIATSSKDDHAGRYIDVISFNRYNAWYSNPGRTDMITKKIVSEVEDWHRKYNKPIIMSEYGADTISGLHELPSYVWSEEYQLEIISKHFEAFDDLRLRGFFIGEFVWNFADFRTAQGYTRVGGNKKGVFTRDRQPKSVAHHVRKRYLSMMEAELEQKISPQAANYSLERSFDTS</sequence>
<protein>
    <submittedName>
        <fullName evidence="1">Uncharacterized protein</fullName>
    </submittedName>
</protein>
<keyword evidence="2" id="KW-1185">Reference proteome</keyword>
<organism evidence="1 2">
    <name type="scientific">Eretmocerus hayati</name>
    <dbReference type="NCBI Taxonomy" id="131215"/>
    <lineage>
        <taxon>Eukaryota</taxon>
        <taxon>Metazoa</taxon>
        <taxon>Ecdysozoa</taxon>
        <taxon>Arthropoda</taxon>
        <taxon>Hexapoda</taxon>
        <taxon>Insecta</taxon>
        <taxon>Pterygota</taxon>
        <taxon>Neoptera</taxon>
        <taxon>Endopterygota</taxon>
        <taxon>Hymenoptera</taxon>
        <taxon>Apocrita</taxon>
        <taxon>Proctotrupomorpha</taxon>
        <taxon>Chalcidoidea</taxon>
        <taxon>Aphelinidae</taxon>
        <taxon>Aphelininae</taxon>
        <taxon>Eretmocerus</taxon>
    </lineage>
</organism>
<evidence type="ECO:0000313" key="2">
    <source>
        <dbReference type="Proteomes" id="UP001239111"/>
    </source>
</evidence>